<reference evidence="1" key="3">
    <citation type="submission" date="2022-06" db="UniProtKB">
        <authorList>
            <consortium name="EnsemblPlants"/>
        </authorList>
    </citation>
    <scope>IDENTIFICATION</scope>
</reference>
<sequence length="143" mass="15327">MAEEAGAQMKIVWLCRRADDATEVTVTIGHMRSSGGVDLILQGRGVGWCGRQGGWAGASCSGGRGWSMGGSLLQCMHGDEGEQCSSLADPDDPCWRVRFLLRPTVTANGASGFEGDDRRSVTEHVQAHGFMPIHPSRQVLGVW</sequence>
<dbReference type="Proteomes" id="UP000015106">
    <property type="component" value="Chromosome 2"/>
</dbReference>
<proteinExistence type="predicted"/>
<keyword evidence="2" id="KW-1185">Reference proteome</keyword>
<dbReference type="Gramene" id="TuG1812G0200002827.01.T01">
    <property type="protein sequence ID" value="TuG1812G0200002827.01.T01"/>
    <property type="gene ID" value="TuG1812G0200002827.01"/>
</dbReference>
<evidence type="ECO:0000313" key="2">
    <source>
        <dbReference type="Proteomes" id="UP000015106"/>
    </source>
</evidence>
<protein>
    <submittedName>
        <fullName evidence="1">Uncharacterized protein</fullName>
    </submittedName>
</protein>
<reference evidence="1" key="2">
    <citation type="submission" date="2018-03" db="EMBL/GenBank/DDBJ databases">
        <title>The Triticum urartu genome reveals the dynamic nature of wheat genome evolution.</title>
        <authorList>
            <person name="Ling H."/>
            <person name="Ma B."/>
            <person name="Shi X."/>
            <person name="Liu H."/>
            <person name="Dong L."/>
            <person name="Sun H."/>
            <person name="Cao Y."/>
            <person name="Gao Q."/>
            <person name="Zheng S."/>
            <person name="Li Y."/>
            <person name="Yu Y."/>
            <person name="Du H."/>
            <person name="Qi M."/>
            <person name="Li Y."/>
            <person name="Yu H."/>
            <person name="Cui Y."/>
            <person name="Wang N."/>
            <person name="Chen C."/>
            <person name="Wu H."/>
            <person name="Zhao Y."/>
            <person name="Zhang J."/>
            <person name="Li Y."/>
            <person name="Zhou W."/>
            <person name="Zhang B."/>
            <person name="Hu W."/>
            <person name="Eijk M."/>
            <person name="Tang J."/>
            <person name="Witsenboer H."/>
            <person name="Zhao S."/>
            <person name="Li Z."/>
            <person name="Zhang A."/>
            <person name="Wang D."/>
            <person name="Liang C."/>
        </authorList>
    </citation>
    <scope>NUCLEOTIDE SEQUENCE [LARGE SCALE GENOMIC DNA]</scope>
    <source>
        <strain evidence="1">cv. G1812</strain>
    </source>
</reference>
<name>A0A8R7PF14_TRIUA</name>
<dbReference type="AlphaFoldDB" id="A0A8R7PF14"/>
<evidence type="ECO:0000313" key="1">
    <source>
        <dbReference type="EnsemblPlants" id="TuG1812G0200002827.01.T02"/>
    </source>
</evidence>
<accession>A0A8R7PF14</accession>
<reference evidence="2" key="1">
    <citation type="journal article" date="2013" name="Nature">
        <title>Draft genome of the wheat A-genome progenitor Triticum urartu.</title>
        <authorList>
            <person name="Ling H.Q."/>
            <person name="Zhao S."/>
            <person name="Liu D."/>
            <person name="Wang J."/>
            <person name="Sun H."/>
            <person name="Zhang C."/>
            <person name="Fan H."/>
            <person name="Li D."/>
            <person name="Dong L."/>
            <person name="Tao Y."/>
            <person name="Gao C."/>
            <person name="Wu H."/>
            <person name="Li Y."/>
            <person name="Cui Y."/>
            <person name="Guo X."/>
            <person name="Zheng S."/>
            <person name="Wang B."/>
            <person name="Yu K."/>
            <person name="Liang Q."/>
            <person name="Yang W."/>
            <person name="Lou X."/>
            <person name="Chen J."/>
            <person name="Feng M."/>
            <person name="Jian J."/>
            <person name="Zhang X."/>
            <person name="Luo G."/>
            <person name="Jiang Y."/>
            <person name="Liu J."/>
            <person name="Wang Z."/>
            <person name="Sha Y."/>
            <person name="Zhang B."/>
            <person name="Wu H."/>
            <person name="Tang D."/>
            <person name="Shen Q."/>
            <person name="Xue P."/>
            <person name="Zou S."/>
            <person name="Wang X."/>
            <person name="Liu X."/>
            <person name="Wang F."/>
            <person name="Yang Y."/>
            <person name="An X."/>
            <person name="Dong Z."/>
            <person name="Zhang K."/>
            <person name="Zhang X."/>
            <person name="Luo M.C."/>
            <person name="Dvorak J."/>
            <person name="Tong Y."/>
            <person name="Wang J."/>
            <person name="Yang H."/>
            <person name="Li Z."/>
            <person name="Wang D."/>
            <person name="Zhang A."/>
            <person name="Wang J."/>
        </authorList>
    </citation>
    <scope>NUCLEOTIDE SEQUENCE</scope>
    <source>
        <strain evidence="2">cv. G1812</strain>
    </source>
</reference>
<dbReference type="EnsemblPlants" id="TuG1812G0200002827.01.T02">
    <property type="protein sequence ID" value="TuG1812G0200002827.01.T02"/>
    <property type="gene ID" value="TuG1812G0200002827.01"/>
</dbReference>
<dbReference type="EnsemblPlants" id="TuG1812G0200002827.01.T01">
    <property type="protein sequence ID" value="TuG1812G0200002827.01.T01"/>
    <property type="gene ID" value="TuG1812G0200002827.01"/>
</dbReference>
<organism evidence="1 2">
    <name type="scientific">Triticum urartu</name>
    <name type="common">Red wild einkorn</name>
    <name type="synonym">Crithodium urartu</name>
    <dbReference type="NCBI Taxonomy" id="4572"/>
    <lineage>
        <taxon>Eukaryota</taxon>
        <taxon>Viridiplantae</taxon>
        <taxon>Streptophyta</taxon>
        <taxon>Embryophyta</taxon>
        <taxon>Tracheophyta</taxon>
        <taxon>Spermatophyta</taxon>
        <taxon>Magnoliopsida</taxon>
        <taxon>Liliopsida</taxon>
        <taxon>Poales</taxon>
        <taxon>Poaceae</taxon>
        <taxon>BOP clade</taxon>
        <taxon>Pooideae</taxon>
        <taxon>Triticodae</taxon>
        <taxon>Triticeae</taxon>
        <taxon>Triticinae</taxon>
        <taxon>Triticum</taxon>
    </lineage>
</organism>
<dbReference type="Gramene" id="TuG1812G0200002827.01.T02">
    <property type="protein sequence ID" value="TuG1812G0200002827.01.T02"/>
    <property type="gene ID" value="TuG1812G0200002827.01"/>
</dbReference>